<dbReference type="Proteomes" id="UP000019849">
    <property type="component" value="Unassembled WGS sequence"/>
</dbReference>
<organism evidence="1 2">
    <name type="scientific">Aquamicrobium defluvii</name>
    <dbReference type="NCBI Taxonomy" id="69279"/>
    <lineage>
        <taxon>Bacteria</taxon>
        <taxon>Pseudomonadati</taxon>
        <taxon>Pseudomonadota</taxon>
        <taxon>Alphaproteobacteria</taxon>
        <taxon>Hyphomicrobiales</taxon>
        <taxon>Phyllobacteriaceae</taxon>
        <taxon>Aquamicrobium</taxon>
    </lineage>
</organism>
<evidence type="ECO:0000313" key="1">
    <source>
        <dbReference type="EMBL" id="EXL01329.1"/>
    </source>
</evidence>
<accession>A0A011SQ81</accession>
<sequence>MSLRMTIFRLRNASGWAGFVQERPGLFGRLGLRVGMALSRGCEQALSLFTDRVRLTRKRLSHRDAADLGV</sequence>
<reference evidence="1 2" key="1">
    <citation type="submission" date="2014-02" db="EMBL/GenBank/DDBJ databases">
        <title>Aquamicrobium defluvii Genome sequencing.</title>
        <authorList>
            <person name="Wang X."/>
        </authorList>
    </citation>
    <scope>NUCLEOTIDE SEQUENCE [LARGE SCALE GENOMIC DNA]</scope>
    <source>
        <strain evidence="1 2">W13Z1</strain>
    </source>
</reference>
<comment type="caution">
    <text evidence="1">The sequence shown here is derived from an EMBL/GenBank/DDBJ whole genome shotgun (WGS) entry which is preliminary data.</text>
</comment>
<dbReference type="HOGENOM" id="CLU_2748965_0_0_5"/>
<protein>
    <submittedName>
        <fullName evidence="1">Uncharacterized protein</fullName>
    </submittedName>
</protein>
<dbReference type="EMBL" id="JENY01000046">
    <property type="protein sequence ID" value="EXL01329.1"/>
    <property type="molecule type" value="Genomic_DNA"/>
</dbReference>
<dbReference type="AlphaFoldDB" id="A0A011SQ81"/>
<gene>
    <name evidence="1" type="ORF">BG36_19690</name>
</gene>
<evidence type="ECO:0000313" key="2">
    <source>
        <dbReference type="Proteomes" id="UP000019849"/>
    </source>
</evidence>
<proteinExistence type="predicted"/>
<name>A0A011SQ81_9HYPH</name>